<dbReference type="Gene3D" id="3.40.190.100">
    <property type="entry name" value="Glycine betaine-binding periplasmic protein, domain 2"/>
    <property type="match status" value="1"/>
</dbReference>
<dbReference type="PANTHER" id="PTHR47737:SF1">
    <property type="entry name" value="GLYCINE BETAINE_PROLINE BETAINE TRANSPORT SYSTEM PERMEASE PROTEIN PROW"/>
    <property type="match status" value="1"/>
</dbReference>
<feature type="signal peptide" evidence="5">
    <location>
        <begin position="1"/>
        <end position="19"/>
    </location>
</feature>
<dbReference type="AlphaFoldDB" id="A0A7J5C2V2"/>
<dbReference type="OrthoDB" id="9787902at2"/>
<dbReference type="GO" id="GO:0015226">
    <property type="term" value="F:carnitine transmembrane transporter activity"/>
    <property type="evidence" value="ECO:0007669"/>
    <property type="project" value="TreeGrafter"/>
</dbReference>
<keyword evidence="8" id="KW-1185">Reference proteome</keyword>
<protein>
    <submittedName>
        <fullName evidence="7">Glycine betaine ABC transporter substrate-binding protein</fullName>
    </submittedName>
</protein>
<reference evidence="7 8" key="1">
    <citation type="submission" date="2019-09" db="EMBL/GenBank/DDBJ databases">
        <title>Phylogeny of genus Pseudoclavibacter and closely related genus.</title>
        <authorList>
            <person name="Li Y."/>
        </authorList>
    </citation>
    <scope>NUCLEOTIDE SEQUENCE [LARGE SCALE GENOMIC DNA]</scope>
    <source>
        <strain evidence="7 8">DSM 23821</strain>
    </source>
</reference>
<dbReference type="Gene3D" id="3.10.105.10">
    <property type="entry name" value="Dipeptide-binding Protein, Domain 3"/>
    <property type="match status" value="2"/>
</dbReference>
<evidence type="ECO:0000313" key="7">
    <source>
        <dbReference type="EMBL" id="KAB1660383.1"/>
    </source>
</evidence>
<proteinExistence type="predicted"/>
<evidence type="ECO:0000256" key="2">
    <source>
        <dbReference type="ARBA" id="ARBA00022448"/>
    </source>
</evidence>
<evidence type="ECO:0000256" key="5">
    <source>
        <dbReference type="SAM" id="SignalP"/>
    </source>
</evidence>
<comment type="caution">
    <text evidence="7">The sequence shown here is derived from an EMBL/GenBank/DDBJ whole genome shotgun (WGS) entry which is preliminary data.</text>
</comment>
<sequence>MRKRHGAAILAMAATAALALTGCTGAGGGETLENGDQKDITIAVFNGWDEGIAASELWKAILTEKGYNVTLEYADPAPVYSGLSTGDYDVTLDTWLPITHKSYIEQYGDSIVDLGAWNDEAKLTFAVNDDAPIQSIDELAANAAQFNNTIVGIEPGAGLTEITQDAVIPGYGLEGMTYTTSSTAAMLTELKTATDNGENIVVTLWRPHWAYDAFPIRDLEDPQGLLGDAEGIHSFSSTDFATTHPTVSGWISNFKMDSETLYSLENVMFNENSTDDYAPIVEQWITDNKAYVDGLTA</sequence>
<keyword evidence="3" id="KW-1003">Cell membrane</keyword>
<evidence type="ECO:0000313" key="8">
    <source>
        <dbReference type="Proteomes" id="UP000467240"/>
    </source>
</evidence>
<dbReference type="GO" id="GO:0005275">
    <property type="term" value="F:amine transmembrane transporter activity"/>
    <property type="evidence" value="ECO:0007669"/>
    <property type="project" value="TreeGrafter"/>
</dbReference>
<dbReference type="InterPro" id="IPR007210">
    <property type="entry name" value="ABC_Gly_betaine_transp_sub-bd"/>
</dbReference>
<comment type="subcellular location">
    <subcellularLocation>
        <location evidence="1">Cell membrane</location>
    </subcellularLocation>
</comment>
<feature type="chain" id="PRO_5039542054" evidence="5">
    <location>
        <begin position="20"/>
        <end position="297"/>
    </location>
</feature>
<evidence type="ECO:0000256" key="1">
    <source>
        <dbReference type="ARBA" id="ARBA00004236"/>
    </source>
</evidence>
<dbReference type="Pfam" id="PF04069">
    <property type="entry name" value="OpuAC"/>
    <property type="match status" value="1"/>
</dbReference>
<evidence type="ECO:0000256" key="3">
    <source>
        <dbReference type="ARBA" id="ARBA00022475"/>
    </source>
</evidence>
<organism evidence="7 8">
    <name type="scientific">Pseudoclavibacter chungangensis</name>
    <dbReference type="NCBI Taxonomy" id="587635"/>
    <lineage>
        <taxon>Bacteria</taxon>
        <taxon>Bacillati</taxon>
        <taxon>Actinomycetota</taxon>
        <taxon>Actinomycetes</taxon>
        <taxon>Micrococcales</taxon>
        <taxon>Microbacteriaceae</taxon>
        <taxon>Pseudoclavibacter</taxon>
    </lineage>
</organism>
<evidence type="ECO:0000256" key="4">
    <source>
        <dbReference type="ARBA" id="ARBA00023136"/>
    </source>
</evidence>
<dbReference type="GO" id="GO:0043190">
    <property type="term" value="C:ATP-binding cassette (ABC) transporter complex"/>
    <property type="evidence" value="ECO:0007669"/>
    <property type="project" value="InterPro"/>
</dbReference>
<evidence type="ECO:0000259" key="6">
    <source>
        <dbReference type="Pfam" id="PF04069"/>
    </source>
</evidence>
<name>A0A7J5C2V2_9MICO</name>
<dbReference type="CDD" id="cd13639">
    <property type="entry name" value="PBP2_OpuAC_like"/>
    <property type="match status" value="1"/>
</dbReference>
<keyword evidence="5" id="KW-0732">Signal</keyword>
<dbReference type="EMBL" id="WBJZ01000003">
    <property type="protein sequence ID" value="KAB1660383.1"/>
    <property type="molecule type" value="Genomic_DNA"/>
</dbReference>
<dbReference type="PANTHER" id="PTHR47737">
    <property type="entry name" value="GLYCINE BETAINE/PROLINE BETAINE TRANSPORT SYSTEM PERMEASE PROTEIN PROW"/>
    <property type="match status" value="1"/>
</dbReference>
<dbReference type="SUPFAM" id="SSF53850">
    <property type="entry name" value="Periplasmic binding protein-like II"/>
    <property type="match status" value="1"/>
</dbReference>
<dbReference type="GO" id="GO:0031460">
    <property type="term" value="P:glycine betaine transport"/>
    <property type="evidence" value="ECO:0007669"/>
    <property type="project" value="TreeGrafter"/>
</dbReference>
<dbReference type="Proteomes" id="UP000467240">
    <property type="component" value="Unassembled WGS sequence"/>
</dbReference>
<accession>A0A7J5C2V2</accession>
<feature type="domain" description="ABC-type glycine betaine transport system substrate-binding" evidence="6">
    <location>
        <begin position="38"/>
        <end position="286"/>
    </location>
</feature>
<keyword evidence="4" id="KW-0472">Membrane</keyword>
<keyword evidence="2" id="KW-0813">Transport</keyword>
<dbReference type="RefSeq" id="WP_158039483.1">
    <property type="nucleotide sequence ID" value="NZ_JACCFV010000001.1"/>
</dbReference>
<dbReference type="PROSITE" id="PS51257">
    <property type="entry name" value="PROKAR_LIPOPROTEIN"/>
    <property type="match status" value="1"/>
</dbReference>
<dbReference type="GO" id="GO:0015871">
    <property type="term" value="P:choline transport"/>
    <property type="evidence" value="ECO:0007669"/>
    <property type="project" value="TreeGrafter"/>
</dbReference>
<gene>
    <name evidence="7" type="ORF">F8O01_03415</name>
</gene>